<organism evidence="1 2">
    <name type="scientific">Candidatus Yanofskybacteria bacterium CG10_big_fil_rev_8_21_14_0_10_46_23</name>
    <dbReference type="NCBI Taxonomy" id="1975098"/>
    <lineage>
        <taxon>Bacteria</taxon>
        <taxon>Candidatus Yanofskyibacteriota</taxon>
    </lineage>
</organism>
<gene>
    <name evidence="1" type="ORF">COV31_02010</name>
</gene>
<proteinExistence type="predicted"/>
<dbReference type="EMBL" id="PCXO01000010">
    <property type="protein sequence ID" value="PIR41164.1"/>
    <property type="molecule type" value="Genomic_DNA"/>
</dbReference>
<dbReference type="Proteomes" id="UP000230232">
    <property type="component" value="Unassembled WGS sequence"/>
</dbReference>
<comment type="caution">
    <text evidence="1">The sequence shown here is derived from an EMBL/GenBank/DDBJ whole genome shotgun (WGS) entry which is preliminary data.</text>
</comment>
<evidence type="ECO:0000313" key="2">
    <source>
        <dbReference type="Proteomes" id="UP000230232"/>
    </source>
</evidence>
<protein>
    <submittedName>
        <fullName evidence="1">Uncharacterized protein</fullName>
    </submittedName>
</protein>
<accession>A0A2H0R564</accession>
<evidence type="ECO:0000313" key="1">
    <source>
        <dbReference type="EMBL" id="PIR41164.1"/>
    </source>
</evidence>
<dbReference type="AlphaFoldDB" id="A0A2H0R564"/>
<sequence length="153" mass="17187">MKWGHPPIIKIYEALGAIADGRIKVSGDTAKVYSSSGNKFYTVTYNPEKRAIMANDNGSYWKGYLGYPAIAFLFEIEALGFKQDMADLLKGLKWKDLNQRFKNDFDKTLTFIEESLSPNNKMALSAYAHRIEEDIKNLGLKLLGAKIAPPNGY</sequence>
<name>A0A2H0R564_9BACT</name>
<reference evidence="1 2" key="1">
    <citation type="submission" date="2017-09" db="EMBL/GenBank/DDBJ databases">
        <title>Depth-based differentiation of microbial function through sediment-hosted aquifers and enrichment of novel symbionts in the deep terrestrial subsurface.</title>
        <authorList>
            <person name="Probst A.J."/>
            <person name="Ladd B."/>
            <person name="Jarett J.K."/>
            <person name="Geller-Mcgrath D.E."/>
            <person name="Sieber C.M."/>
            <person name="Emerson J.B."/>
            <person name="Anantharaman K."/>
            <person name="Thomas B.C."/>
            <person name="Malmstrom R."/>
            <person name="Stieglmeier M."/>
            <person name="Klingl A."/>
            <person name="Woyke T."/>
            <person name="Ryan C.M."/>
            <person name="Banfield J.F."/>
        </authorList>
    </citation>
    <scope>NUCLEOTIDE SEQUENCE [LARGE SCALE GENOMIC DNA]</scope>
    <source>
        <strain evidence="1">CG10_big_fil_rev_8_21_14_0_10_46_23</strain>
    </source>
</reference>